<dbReference type="Proteomes" id="UP001207468">
    <property type="component" value="Unassembled WGS sequence"/>
</dbReference>
<comment type="caution">
    <text evidence="1">The sequence shown here is derived from an EMBL/GenBank/DDBJ whole genome shotgun (WGS) entry which is preliminary data.</text>
</comment>
<keyword evidence="2" id="KW-1185">Reference proteome</keyword>
<organism evidence="1 2">
    <name type="scientific">Russula earlei</name>
    <dbReference type="NCBI Taxonomy" id="71964"/>
    <lineage>
        <taxon>Eukaryota</taxon>
        <taxon>Fungi</taxon>
        <taxon>Dikarya</taxon>
        <taxon>Basidiomycota</taxon>
        <taxon>Agaricomycotina</taxon>
        <taxon>Agaricomycetes</taxon>
        <taxon>Russulales</taxon>
        <taxon>Russulaceae</taxon>
        <taxon>Russula</taxon>
    </lineage>
</organism>
<reference evidence="1" key="1">
    <citation type="submission" date="2021-03" db="EMBL/GenBank/DDBJ databases">
        <title>Evolutionary priming and transition to the ectomycorrhizal habit in an iconic lineage of mushroom-forming fungi: is preadaptation a requirement?</title>
        <authorList>
            <consortium name="DOE Joint Genome Institute"/>
            <person name="Looney B.P."/>
            <person name="Miyauchi S."/>
            <person name="Morin E."/>
            <person name="Drula E."/>
            <person name="Courty P.E."/>
            <person name="Chicoki N."/>
            <person name="Fauchery L."/>
            <person name="Kohler A."/>
            <person name="Kuo A."/>
            <person name="LaButti K."/>
            <person name="Pangilinan J."/>
            <person name="Lipzen A."/>
            <person name="Riley R."/>
            <person name="Andreopoulos W."/>
            <person name="He G."/>
            <person name="Johnson J."/>
            <person name="Barry K.W."/>
            <person name="Grigoriev I.V."/>
            <person name="Nagy L."/>
            <person name="Hibbett D."/>
            <person name="Henrissat B."/>
            <person name="Matheny P.B."/>
            <person name="Labbe J."/>
            <person name="Martin A.F."/>
        </authorList>
    </citation>
    <scope>NUCLEOTIDE SEQUENCE</scope>
    <source>
        <strain evidence="1">BPL698</strain>
    </source>
</reference>
<evidence type="ECO:0000313" key="1">
    <source>
        <dbReference type="EMBL" id="KAI9512690.1"/>
    </source>
</evidence>
<sequence length="116" mass="12974">MPLPLFAFLPCPSFLRACGPAPLPLPSEDPRPRCFLLLRHWMSASVPPYRHQARPQMTSSRVCAVYDRDRDHGMAQAATVSVPAHVDQCSKLPPYAMVQSPHSTLGWQEMCVFSRA</sequence>
<name>A0ACC0ULW7_9AGAM</name>
<evidence type="ECO:0000313" key="2">
    <source>
        <dbReference type="Proteomes" id="UP001207468"/>
    </source>
</evidence>
<gene>
    <name evidence="1" type="ORF">F5148DRAFT_1160894</name>
</gene>
<protein>
    <submittedName>
        <fullName evidence="1">Uncharacterized protein</fullName>
    </submittedName>
</protein>
<dbReference type="EMBL" id="JAGFNK010000006">
    <property type="protein sequence ID" value="KAI9512690.1"/>
    <property type="molecule type" value="Genomic_DNA"/>
</dbReference>
<accession>A0ACC0ULW7</accession>
<proteinExistence type="predicted"/>